<keyword evidence="2 5" id="KW-0689">Ribosomal protein</keyword>
<sequence length="222" mass="24569">MEATIYNQMGKETGKVKLPEAVFGLSWNASAERLVHQVSVSMMGNARTPIAHTKTRGEVAGSGIKPWRQKGTGRARHGSRRSPIWVGGGVTHGPRNDKNYSTKINKKMKTKALFAVLSHKFKDGEVVFLDSLSFKAPKTKEAKNVITSLSKIKEVSSIGRRKNAAFIALETKNKNVLKSFSNFGNLETGLVKDLNVLDLLRYRYLVITDPEKSLVTLSARLK</sequence>
<evidence type="ECO:0000256" key="1">
    <source>
        <dbReference type="ARBA" id="ARBA00010528"/>
    </source>
</evidence>
<dbReference type="SUPFAM" id="SSF52166">
    <property type="entry name" value="Ribosomal protein L4"/>
    <property type="match status" value="1"/>
</dbReference>
<dbReference type="NCBIfam" id="TIGR03953">
    <property type="entry name" value="rplD_bact"/>
    <property type="match status" value="1"/>
</dbReference>
<dbReference type="GO" id="GO:0005840">
    <property type="term" value="C:ribosome"/>
    <property type="evidence" value="ECO:0007669"/>
    <property type="project" value="UniProtKB-KW"/>
</dbReference>
<evidence type="ECO:0000256" key="6">
    <source>
        <dbReference type="SAM" id="MobiDB-lite"/>
    </source>
</evidence>
<keyword evidence="5" id="KW-0699">rRNA-binding</keyword>
<comment type="caution">
    <text evidence="7">The sequence shown here is derived from an EMBL/GenBank/DDBJ whole genome shotgun (WGS) entry which is preliminary data.</text>
</comment>
<dbReference type="GO" id="GO:0006412">
    <property type="term" value="P:translation"/>
    <property type="evidence" value="ECO:0007669"/>
    <property type="project" value="UniProtKB-UniRule"/>
</dbReference>
<organism evidence="7 8">
    <name type="scientific">Candidatus Zambryskibacteria bacterium RIFCSPLOWO2_01_FULL_39_39</name>
    <dbReference type="NCBI Taxonomy" id="1802758"/>
    <lineage>
        <taxon>Bacteria</taxon>
        <taxon>Candidatus Zambryskiibacteriota</taxon>
    </lineage>
</organism>
<dbReference type="Gene3D" id="3.40.1370.10">
    <property type="match status" value="1"/>
</dbReference>
<dbReference type="GO" id="GO:1990904">
    <property type="term" value="C:ribonucleoprotein complex"/>
    <property type="evidence" value="ECO:0007669"/>
    <property type="project" value="UniProtKB-KW"/>
</dbReference>
<comment type="similarity">
    <text evidence="1 5">Belongs to the universal ribosomal protein uL4 family.</text>
</comment>
<reference evidence="7 8" key="1">
    <citation type="journal article" date="2016" name="Nat. Commun.">
        <title>Thousands of microbial genomes shed light on interconnected biogeochemical processes in an aquifer system.</title>
        <authorList>
            <person name="Anantharaman K."/>
            <person name="Brown C.T."/>
            <person name="Hug L.A."/>
            <person name="Sharon I."/>
            <person name="Castelle C.J."/>
            <person name="Probst A.J."/>
            <person name="Thomas B.C."/>
            <person name="Singh A."/>
            <person name="Wilkins M.J."/>
            <person name="Karaoz U."/>
            <person name="Brodie E.L."/>
            <person name="Williams K.H."/>
            <person name="Hubbard S.S."/>
            <person name="Banfield J.F."/>
        </authorList>
    </citation>
    <scope>NUCLEOTIDE SEQUENCE [LARGE SCALE GENOMIC DNA]</scope>
</reference>
<dbReference type="GO" id="GO:0019843">
    <property type="term" value="F:rRNA binding"/>
    <property type="evidence" value="ECO:0007669"/>
    <property type="project" value="UniProtKB-UniRule"/>
</dbReference>
<accession>A0A1G2TZH7</accession>
<name>A0A1G2TZH7_9BACT</name>
<evidence type="ECO:0000313" key="7">
    <source>
        <dbReference type="EMBL" id="OHB02539.1"/>
    </source>
</evidence>
<evidence type="ECO:0000256" key="5">
    <source>
        <dbReference type="HAMAP-Rule" id="MF_01328"/>
    </source>
</evidence>
<feature type="compositionally biased region" description="Basic residues" evidence="6">
    <location>
        <begin position="67"/>
        <end position="80"/>
    </location>
</feature>
<dbReference type="EMBL" id="MHWB01000003">
    <property type="protein sequence ID" value="OHB02539.1"/>
    <property type="molecule type" value="Genomic_DNA"/>
</dbReference>
<proteinExistence type="inferred from homology"/>
<evidence type="ECO:0000256" key="3">
    <source>
        <dbReference type="ARBA" id="ARBA00023274"/>
    </source>
</evidence>
<dbReference type="InterPro" id="IPR023574">
    <property type="entry name" value="Ribosomal_uL4_dom_sf"/>
</dbReference>
<evidence type="ECO:0000313" key="8">
    <source>
        <dbReference type="Proteomes" id="UP000177707"/>
    </source>
</evidence>
<dbReference type="AlphaFoldDB" id="A0A1G2TZH7"/>
<dbReference type="InterPro" id="IPR013005">
    <property type="entry name" value="Ribosomal_uL4-like"/>
</dbReference>
<protein>
    <recommendedName>
        <fullName evidence="4 5">Large ribosomal subunit protein uL4</fullName>
    </recommendedName>
</protein>
<evidence type="ECO:0000256" key="4">
    <source>
        <dbReference type="ARBA" id="ARBA00035244"/>
    </source>
</evidence>
<comment type="function">
    <text evidence="5">One of the primary rRNA binding proteins, this protein initially binds near the 5'-end of the 23S rRNA. It is important during the early stages of 50S assembly. It makes multiple contacts with different domains of the 23S rRNA in the assembled 50S subunit and ribosome.</text>
</comment>
<comment type="subunit">
    <text evidence="5">Part of the 50S ribosomal subunit.</text>
</comment>
<evidence type="ECO:0000256" key="2">
    <source>
        <dbReference type="ARBA" id="ARBA00022980"/>
    </source>
</evidence>
<gene>
    <name evidence="5" type="primary">rplD</name>
    <name evidence="7" type="ORF">A3A96_03860</name>
</gene>
<feature type="region of interest" description="Disordered" evidence="6">
    <location>
        <begin position="54"/>
        <end position="101"/>
    </location>
</feature>
<dbReference type="PANTHER" id="PTHR10746:SF6">
    <property type="entry name" value="LARGE RIBOSOMAL SUBUNIT PROTEIN UL4M"/>
    <property type="match status" value="1"/>
</dbReference>
<dbReference type="STRING" id="1802758.A3A96_03860"/>
<dbReference type="PANTHER" id="PTHR10746">
    <property type="entry name" value="50S RIBOSOMAL PROTEIN L4"/>
    <property type="match status" value="1"/>
</dbReference>
<dbReference type="InterPro" id="IPR002136">
    <property type="entry name" value="Ribosomal_uL4"/>
</dbReference>
<dbReference type="Proteomes" id="UP000177707">
    <property type="component" value="Unassembled WGS sequence"/>
</dbReference>
<comment type="function">
    <text evidence="5">Forms part of the polypeptide exit tunnel.</text>
</comment>
<keyword evidence="3 5" id="KW-0687">Ribonucleoprotein</keyword>
<dbReference type="HAMAP" id="MF_01328_B">
    <property type="entry name" value="Ribosomal_uL4_B"/>
    <property type="match status" value="1"/>
</dbReference>
<dbReference type="GO" id="GO:0003735">
    <property type="term" value="F:structural constituent of ribosome"/>
    <property type="evidence" value="ECO:0007669"/>
    <property type="project" value="InterPro"/>
</dbReference>
<dbReference type="Pfam" id="PF00573">
    <property type="entry name" value="Ribosomal_L4"/>
    <property type="match status" value="1"/>
</dbReference>
<keyword evidence="5" id="KW-0694">RNA-binding</keyword>